<dbReference type="Proteomes" id="UP000587462">
    <property type="component" value="Unassembled WGS sequence"/>
</dbReference>
<dbReference type="SUPFAM" id="SSF52833">
    <property type="entry name" value="Thioredoxin-like"/>
    <property type="match status" value="1"/>
</dbReference>
<dbReference type="Pfam" id="PF01323">
    <property type="entry name" value="DSBA"/>
    <property type="match status" value="1"/>
</dbReference>
<name>A0A7Y7B9A2_STRMO</name>
<proteinExistence type="predicted"/>
<dbReference type="InterPro" id="IPR036249">
    <property type="entry name" value="Thioredoxin-like_sf"/>
</dbReference>
<dbReference type="GO" id="GO:0016491">
    <property type="term" value="F:oxidoreductase activity"/>
    <property type="evidence" value="ECO:0007669"/>
    <property type="project" value="InterPro"/>
</dbReference>
<organism evidence="2 3">
    <name type="scientific">Streptomyces morookaense</name>
    <name type="common">Streptoverticillium morookaense</name>
    <dbReference type="NCBI Taxonomy" id="1970"/>
    <lineage>
        <taxon>Bacteria</taxon>
        <taxon>Bacillati</taxon>
        <taxon>Actinomycetota</taxon>
        <taxon>Actinomycetes</taxon>
        <taxon>Kitasatosporales</taxon>
        <taxon>Streptomycetaceae</taxon>
        <taxon>Streptomyces</taxon>
    </lineage>
</organism>
<keyword evidence="3" id="KW-1185">Reference proteome</keyword>
<accession>A0A7Y7B9A2</accession>
<dbReference type="AlphaFoldDB" id="A0A7Y7B9A2"/>
<protein>
    <submittedName>
        <fullName evidence="2">DsbA family protein</fullName>
    </submittedName>
</protein>
<feature type="domain" description="DSBA-like thioredoxin" evidence="1">
    <location>
        <begin position="14"/>
        <end position="192"/>
    </location>
</feature>
<evidence type="ECO:0000259" key="1">
    <source>
        <dbReference type="Pfam" id="PF01323"/>
    </source>
</evidence>
<evidence type="ECO:0000313" key="2">
    <source>
        <dbReference type="EMBL" id="NVK81342.1"/>
    </source>
</evidence>
<dbReference type="Gene3D" id="3.40.30.10">
    <property type="entry name" value="Glutaredoxin"/>
    <property type="match status" value="1"/>
</dbReference>
<evidence type="ECO:0000313" key="3">
    <source>
        <dbReference type="Proteomes" id="UP000587462"/>
    </source>
</evidence>
<dbReference type="InterPro" id="IPR001853">
    <property type="entry name" value="DSBA-like_thioredoxin_dom"/>
</dbReference>
<comment type="caution">
    <text evidence="2">The sequence shown here is derived from an EMBL/GenBank/DDBJ whole genome shotgun (WGS) entry which is preliminary data.</text>
</comment>
<sequence length="232" mass="25224">MTNTASGVTVEPGTIVVFAEIASPWAHLAVHRLHETRRRLGLYERVLFDIRACPLELINGIPTPKLIIDSEVPVAAVMEPDAGWQLWQGPAHEWPVTTLPAMEAVEAAKDQGLRAGESLDRALRRSFFSESRTISMRHVILDVAASCPEVDADALRNTLGQGSARAAVERHLSVAQSDAVQGSPHLFLPDGTSAFNPGITWHWQGQPGRGFPVVDSDDPAVYERLLRQAASA</sequence>
<gene>
    <name evidence="2" type="ORF">HG542_27335</name>
</gene>
<dbReference type="EMBL" id="JABBXF010000077">
    <property type="protein sequence ID" value="NVK81342.1"/>
    <property type="molecule type" value="Genomic_DNA"/>
</dbReference>
<reference evidence="2 3" key="1">
    <citation type="submission" date="2020-04" db="EMBL/GenBank/DDBJ databases">
        <title>Draft Genome Sequence of Streptomyces morookaense DSM 40503, an 8-azaguanine-producing strain.</title>
        <authorList>
            <person name="Qi J."/>
            <person name="Gao J.-M."/>
        </authorList>
    </citation>
    <scope>NUCLEOTIDE SEQUENCE [LARGE SCALE GENOMIC DNA]</scope>
    <source>
        <strain evidence="2 3">DSM 40503</strain>
    </source>
</reference>